<protein>
    <submittedName>
        <fullName evidence="1">Uncharacterized protein</fullName>
    </submittedName>
</protein>
<dbReference type="OrthoDB" id="1001333at2"/>
<keyword evidence="2" id="KW-1185">Reference proteome</keyword>
<sequence>MKTLITPLQVLRLAFGDGEQLPPETVAETDIAGAEQRHIVPVVGRALYEKLLAGSYPDFRNEYLAAPAALFTRLAIQPRLDVRTGQCGTSAPKSAWGQPAGETALRALRQGLRTQARTLLRRAAEHLRAHRDEFPEYDPENDILNRCTTDGGFVQIR</sequence>
<accession>A0A1H4B3R3</accession>
<dbReference type="Pfam" id="PF20459">
    <property type="entry name" value="DUF6712"/>
    <property type="match status" value="1"/>
</dbReference>
<name>A0A1H4B3R3_9BACT</name>
<evidence type="ECO:0000313" key="2">
    <source>
        <dbReference type="Proteomes" id="UP000183253"/>
    </source>
</evidence>
<proteinExistence type="predicted"/>
<dbReference type="AlphaFoldDB" id="A0A1H4B3R3"/>
<dbReference type="Proteomes" id="UP000183253">
    <property type="component" value="Unassembled WGS sequence"/>
</dbReference>
<evidence type="ECO:0000313" key="1">
    <source>
        <dbReference type="EMBL" id="SEA42532.1"/>
    </source>
</evidence>
<reference evidence="1 2" key="1">
    <citation type="submission" date="2016-10" db="EMBL/GenBank/DDBJ databases">
        <authorList>
            <person name="de Groot N.N."/>
        </authorList>
    </citation>
    <scope>NUCLEOTIDE SEQUENCE [LARGE SCALE GENOMIC DNA]</scope>
    <source>
        <strain evidence="1 2">DSM 25383</strain>
    </source>
</reference>
<gene>
    <name evidence="1" type="ORF">SAMN05444145_103219</name>
</gene>
<dbReference type="RefSeq" id="WP_010261702.1">
    <property type="nucleotide sequence ID" value="NZ_CAEG01000010.1"/>
</dbReference>
<organism evidence="1 2">
    <name type="scientific">Alistipes timonensis JC136</name>
    <dbReference type="NCBI Taxonomy" id="1033731"/>
    <lineage>
        <taxon>Bacteria</taxon>
        <taxon>Pseudomonadati</taxon>
        <taxon>Bacteroidota</taxon>
        <taxon>Bacteroidia</taxon>
        <taxon>Bacteroidales</taxon>
        <taxon>Rikenellaceae</taxon>
        <taxon>Alistipes</taxon>
    </lineage>
</organism>
<dbReference type="InterPro" id="IPR046558">
    <property type="entry name" value="DUF6712"/>
</dbReference>
<dbReference type="EMBL" id="FNRI01000003">
    <property type="protein sequence ID" value="SEA42532.1"/>
    <property type="molecule type" value="Genomic_DNA"/>
</dbReference>
<dbReference type="STRING" id="1033731.SAMN05444145_103219"/>